<feature type="region of interest" description="Disordered" evidence="1">
    <location>
        <begin position="47"/>
        <end position="82"/>
    </location>
</feature>
<proteinExistence type="predicted"/>
<name>M2R9B7_COCSN</name>
<feature type="compositionally biased region" description="Basic and acidic residues" evidence="1">
    <location>
        <begin position="47"/>
        <end position="57"/>
    </location>
</feature>
<reference evidence="3" key="2">
    <citation type="journal article" date="2013" name="PLoS Genet.">
        <title>Comparative genome structure, secondary metabolite, and effector coding capacity across Cochliobolus pathogens.</title>
        <authorList>
            <person name="Condon B.J."/>
            <person name="Leng Y."/>
            <person name="Wu D."/>
            <person name="Bushley K.E."/>
            <person name="Ohm R.A."/>
            <person name="Otillar R."/>
            <person name="Martin J."/>
            <person name="Schackwitz W."/>
            <person name="Grimwood J."/>
            <person name="MohdZainudin N."/>
            <person name="Xue C."/>
            <person name="Wang R."/>
            <person name="Manning V.A."/>
            <person name="Dhillon B."/>
            <person name="Tu Z.J."/>
            <person name="Steffenson B.J."/>
            <person name="Salamov A."/>
            <person name="Sun H."/>
            <person name="Lowry S."/>
            <person name="LaButti K."/>
            <person name="Han J."/>
            <person name="Copeland A."/>
            <person name="Lindquist E."/>
            <person name="Barry K."/>
            <person name="Schmutz J."/>
            <person name="Baker S.E."/>
            <person name="Ciuffetti L.M."/>
            <person name="Grigoriev I.V."/>
            <person name="Zhong S."/>
            <person name="Turgeon B.G."/>
        </authorList>
    </citation>
    <scope>NUCLEOTIDE SEQUENCE [LARGE SCALE GENOMIC DNA]</scope>
    <source>
        <strain evidence="3">ND90Pr / ATCC 201652</strain>
    </source>
</reference>
<accession>M2R9B7</accession>
<dbReference type="OrthoDB" id="3692963at2759"/>
<dbReference type="GeneID" id="19138526"/>
<dbReference type="KEGG" id="bsc:COCSADRAFT_357938"/>
<dbReference type="Proteomes" id="UP000016934">
    <property type="component" value="Unassembled WGS sequence"/>
</dbReference>
<protein>
    <submittedName>
        <fullName evidence="2">Uncharacterized protein</fullName>
    </submittedName>
</protein>
<evidence type="ECO:0000313" key="3">
    <source>
        <dbReference type="Proteomes" id="UP000016934"/>
    </source>
</evidence>
<dbReference type="OMA" id="VARTIWM"/>
<gene>
    <name evidence="2" type="ORF">COCSADRAFT_357938</name>
</gene>
<keyword evidence="3" id="KW-1185">Reference proteome</keyword>
<evidence type="ECO:0000256" key="1">
    <source>
        <dbReference type="SAM" id="MobiDB-lite"/>
    </source>
</evidence>
<dbReference type="HOGENOM" id="CLU_956420_0_0_1"/>
<organism evidence="2 3">
    <name type="scientific">Cochliobolus sativus (strain ND90Pr / ATCC 201652)</name>
    <name type="common">Common root rot and spot blotch fungus</name>
    <name type="synonym">Bipolaris sorokiniana</name>
    <dbReference type="NCBI Taxonomy" id="665912"/>
    <lineage>
        <taxon>Eukaryota</taxon>
        <taxon>Fungi</taxon>
        <taxon>Dikarya</taxon>
        <taxon>Ascomycota</taxon>
        <taxon>Pezizomycotina</taxon>
        <taxon>Dothideomycetes</taxon>
        <taxon>Pleosporomycetidae</taxon>
        <taxon>Pleosporales</taxon>
        <taxon>Pleosporineae</taxon>
        <taxon>Pleosporaceae</taxon>
        <taxon>Bipolaris</taxon>
    </lineage>
</organism>
<dbReference type="RefSeq" id="XP_007700599.1">
    <property type="nucleotide sequence ID" value="XM_007702409.1"/>
</dbReference>
<evidence type="ECO:0000313" key="2">
    <source>
        <dbReference type="EMBL" id="EMD63504.1"/>
    </source>
</evidence>
<reference evidence="2 3" key="1">
    <citation type="journal article" date="2012" name="PLoS Pathog.">
        <title>Diverse lifestyles and strategies of plant pathogenesis encoded in the genomes of eighteen Dothideomycetes fungi.</title>
        <authorList>
            <person name="Ohm R.A."/>
            <person name="Feau N."/>
            <person name="Henrissat B."/>
            <person name="Schoch C.L."/>
            <person name="Horwitz B.A."/>
            <person name="Barry K.W."/>
            <person name="Condon B.J."/>
            <person name="Copeland A.C."/>
            <person name="Dhillon B."/>
            <person name="Glaser F."/>
            <person name="Hesse C.N."/>
            <person name="Kosti I."/>
            <person name="LaButti K."/>
            <person name="Lindquist E.A."/>
            <person name="Lucas S."/>
            <person name="Salamov A.A."/>
            <person name="Bradshaw R.E."/>
            <person name="Ciuffetti L."/>
            <person name="Hamelin R.C."/>
            <person name="Kema G.H.J."/>
            <person name="Lawrence C."/>
            <person name="Scott J.A."/>
            <person name="Spatafora J.W."/>
            <person name="Turgeon B.G."/>
            <person name="de Wit P.J.G.M."/>
            <person name="Zhong S."/>
            <person name="Goodwin S.B."/>
            <person name="Grigoriev I.V."/>
        </authorList>
    </citation>
    <scope>NUCLEOTIDE SEQUENCE [LARGE SCALE GENOMIC DNA]</scope>
    <source>
        <strain evidence="3">ND90Pr / ATCC 201652</strain>
    </source>
</reference>
<feature type="region of interest" description="Disordered" evidence="1">
    <location>
        <begin position="103"/>
        <end position="128"/>
    </location>
</feature>
<dbReference type="AlphaFoldDB" id="M2R9B7"/>
<sequence>MTMQQWLIEHCCLGSTENELDTITGPTGNPDTQETSIWPQRLLVRVDSHHSTQDTRDSLGSSNESRESEEETTPSSIPDTLDTEEDYEMNASIIASIEALLEDTDSDSDSNEPSDLPTPSSIPPYPVSPVEQQTMTLHQDLISLFIHHRIAAITTSTPIPSSLLAAEEMETLMSQYESRLSCPLYSGLSTRIHLSILYTAYIISDRTFFPRSPFATLAFSYLSHKQYLVSRLRCQRVSSEMLVVFQNLQTVVRELEAVMWGRRRYLRRLGRYPEVVARTIWMLDPTVTHRWDGPLVL</sequence>
<feature type="compositionally biased region" description="Acidic residues" evidence="1">
    <location>
        <begin position="103"/>
        <end position="112"/>
    </location>
</feature>
<dbReference type="EMBL" id="KB445644">
    <property type="protein sequence ID" value="EMD63504.1"/>
    <property type="molecule type" value="Genomic_DNA"/>
</dbReference>